<feature type="domain" description="Helicase ATP-binding" evidence="2">
    <location>
        <begin position="108"/>
        <end position="273"/>
    </location>
</feature>
<dbReference type="Gene3D" id="3.40.50.10810">
    <property type="entry name" value="Tandem AAA-ATPase domain"/>
    <property type="match status" value="1"/>
</dbReference>
<dbReference type="InterPro" id="IPR001650">
    <property type="entry name" value="Helicase_C-like"/>
</dbReference>
<dbReference type="GO" id="GO:0005634">
    <property type="term" value="C:nucleus"/>
    <property type="evidence" value="ECO:0007669"/>
    <property type="project" value="InterPro"/>
</dbReference>
<dbReference type="GO" id="GO:0005524">
    <property type="term" value="F:ATP binding"/>
    <property type="evidence" value="ECO:0007669"/>
    <property type="project" value="InterPro"/>
</dbReference>
<dbReference type="EMBL" id="KI546101">
    <property type="protein sequence ID" value="EST45094.1"/>
    <property type="molecule type" value="Genomic_DNA"/>
</dbReference>
<dbReference type="InterPro" id="IPR014001">
    <property type="entry name" value="Helicase_ATP-bd"/>
</dbReference>
<dbReference type="SMART" id="SM00487">
    <property type="entry name" value="DEXDc"/>
    <property type="match status" value="1"/>
</dbReference>
<gene>
    <name evidence="4" type="ORF">SS50377_15114</name>
    <name evidence="5" type="ORF">SS50377_25545</name>
</gene>
<dbReference type="InterPro" id="IPR038718">
    <property type="entry name" value="SNF2-like_sf"/>
</dbReference>
<dbReference type="InterPro" id="IPR009057">
    <property type="entry name" value="Homeodomain-like_sf"/>
</dbReference>
<name>V6LWA5_9EUKA</name>
<proteinExistence type="predicted"/>
<keyword evidence="1" id="KW-0378">Hydrolase</keyword>
<dbReference type="PANTHER" id="PTHR10799">
    <property type="entry name" value="SNF2/RAD54 HELICASE FAMILY"/>
    <property type="match status" value="1"/>
</dbReference>
<keyword evidence="6" id="KW-1185">Reference proteome</keyword>
<evidence type="ECO:0000313" key="6">
    <source>
        <dbReference type="Proteomes" id="UP000018208"/>
    </source>
</evidence>
<evidence type="ECO:0000256" key="1">
    <source>
        <dbReference type="ARBA" id="ARBA00022801"/>
    </source>
</evidence>
<dbReference type="GO" id="GO:0004386">
    <property type="term" value="F:helicase activity"/>
    <property type="evidence" value="ECO:0007669"/>
    <property type="project" value="UniProtKB-KW"/>
</dbReference>
<dbReference type="FunFam" id="3.40.50.300:FF:002464">
    <property type="entry name" value="Putative SNF2 family helicase"/>
    <property type="match status" value="1"/>
</dbReference>
<dbReference type="PROSITE" id="PS51192">
    <property type="entry name" value="HELICASE_ATP_BIND_1"/>
    <property type="match status" value="1"/>
</dbReference>
<organism evidence="4">
    <name type="scientific">Spironucleus salmonicida</name>
    <dbReference type="NCBI Taxonomy" id="348837"/>
    <lineage>
        <taxon>Eukaryota</taxon>
        <taxon>Metamonada</taxon>
        <taxon>Diplomonadida</taxon>
        <taxon>Hexamitidae</taxon>
        <taxon>Hexamitinae</taxon>
        <taxon>Spironucleus</taxon>
    </lineage>
</organism>
<dbReference type="GO" id="GO:0003677">
    <property type="term" value="F:DNA binding"/>
    <property type="evidence" value="ECO:0007669"/>
    <property type="project" value="InterPro"/>
</dbReference>
<dbReference type="GO" id="GO:0006338">
    <property type="term" value="P:chromatin remodeling"/>
    <property type="evidence" value="ECO:0007669"/>
    <property type="project" value="InterPro"/>
</dbReference>
<dbReference type="PROSITE" id="PS51194">
    <property type="entry name" value="HELICASE_CTER"/>
    <property type="match status" value="1"/>
</dbReference>
<evidence type="ECO:0000259" key="2">
    <source>
        <dbReference type="PROSITE" id="PS51192"/>
    </source>
</evidence>
<reference evidence="5" key="2">
    <citation type="submission" date="2020-12" db="EMBL/GenBank/DDBJ databases">
        <title>New Spironucleus salmonicida genome in near-complete chromosomes.</title>
        <authorList>
            <person name="Xu F."/>
            <person name="Kurt Z."/>
            <person name="Jimenez-Gonzalez A."/>
            <person name="Astvaldsson A."/>
            <person name="Andersson J.O."/>
            <person name="Svard S.G."/>
        </authorList>
    </citation>
    <scope>NUCLEOTIDE SEQUENCE</scope>
    <source>
        <strain evidence="5">ATCC 50377</strain>
    </source>
</reference>
<dbReference type="OrthoDB" id="5857104at2759"/>
<dbReference type="Gene3D" id="3.40.50.300">
    <property type="entry name" value="P-loop containing nucleotide triphosphate hydrolases"/>
    <property type="match status" value="1"/>
</dbReference>
<keyword evidence="4" id="KW-0347">Helicase</keyword>
<dbReference type="Proteomes" id="UP000018208">
    <property type="component" value="Unassembled WGS sequence"/>
</dbReference>
<dbReference type="EMBL" id="AUWU02000005">
    <property type="protein sequence ID" value="KAH0573425.1"/>
    <property type="molecule type" value="Genomic_DNA"/>
</dbReference>
<keyword evidence="4" id="KW-0547">Nucleotide-binding</keyword>
<sequence length="1040" mass="121177">MSLQEKIREMKQICGIQDVDISMTDGTGDKNVDLRRNIEESQFTEVSESLATTVKQERQTNMINLTQQPKILVGGILKSYQLESLQFLLNIHAMSMKYNSHFVSNGVKKPLEYQINAILADEMGLGKTIQTLSLLCAVQEFYGIKGKHMIIVPKSTIIQWEQEQQKWCPSYRLIKLIGEKEERQEVLTSIIKPQRFDILLTTYDQVRIEQNTLQKIHFSYVVMDEGHKLKDIESQISSVIRSLQADHLLLLTGTPIQNNLHELWSLLNCLMPYLFNNPTEFVSVLQQAENADQLQEILKLFLIRREKKDVETLPDKHEYLIHCPMTKLQKRLYKGILMKDLDQLSSAVNTKSADLGKTSLLNILMQLRKCADHPYLFSGVEPEPFIDGPHLYNCAGKMVVLQQLIQKILARKEKVLIFCQMTTMLNIISDFLNITNISHCRIDGSTQLDERAHFMKEFMTNVDKYPVFLLSTRAGCLGLNLTAANHVIIYQQDFNPQVDAQAIGRAYRILQKREVHVYRLVTENSVDVKIYERSVVKMQLDELIIQNGNFSGQDISADVTSKKTSKNNLMDMIAFQTDQLFEEKDEQAENQILDYNQPEIVFSDEKMQELLKDASIFQEQTVQTAEQIKTKASEVINKLASDGKLESFDAKELYKFDGEDFAKHNIKKLTQQMYKEKMAKLEEDRLAKRFYPDQEEFQEAKGDKRWYPSMAKFRKNQSLYKPDIYLLDKHFYQLQTKVTNEITKVIEPYFQKNKDVTFEEYIEQIQAKKPEQYQLKYTNIHLPGLTEDEAIQYLSYCEQNCPYINNKEISKKDFTFILQSICDYDPSLYPEDTGVRRIKYITAQEQKEINNPVLGYTLFPMELLSQSDYTILDGKEIDVTGIEDLSLSYDHFISCYTKQQAPLDETEYRMYCEALVQNLGVLEESQKIKNRIEKARQKRTQYFQKIKSLRLYIESYNPDALLTMKIPSIQQQKRVFTTLHDRFLLIATDIFGFGCWEEIVALIRVHPMFIFDWWFKARDEGEISSRVDKLIKAIQRDTSA</sequence>
<evidence type="ECO:0000259" key="3">
    <source>
        <dbReference type="PROSITE" id="PS51194"/>
    </source>
</evidence>
<dbReference type="CDD" id="cd18793">
    <property type="entry name" value="SF2_C_SNF"/>
    <property type="match status" value="1"/>
</dbReference>
<dbReference type="Gene3D" id="1.10.10.60">
    <property type="entry name" value="Homeodomain-like"/>
    <property type="match status" value="1"/>
</dbReference>
<dbReference type="AlphaFoldDB" id="V6LWA5"/>
<dbReference type="SUPFAM" id="SSF46689">
    <property type="entry name" value="Homeodomain-like"/>
    <property type="match status" value="1"/>
</dbReference>
<dbReference type="Pfam" id="PF09111">
    <property type="entry name" value="SLIDE"/>
    <property type="match status" value="1"/>
</dbReference>
<dbReference type="VEuPathDB" id="GiardiaDB:SS50377_25545"/>
<accession>V6LWA5</accession>
<keyword evidence="4" id="KW-0067">ATP-binding</keyword>
<dbReference type="InterPro" id="IPR000330">
    <property type="entry name" value="SNF2_N"/>
</dbReference>
<dbReference type="SMART" id="SM00490">
    <property type="entry name" value="HELICc"/>
    <property type="match status" value="1"/>
</dbReference>
<dbReference type="InterPro" id="IPR015195">
    <property type="entry name" value="SLIDE"/>
</dbReference>
<dbReference type="GO" id="GO:0016787">
    <property type="term" value="F:hydrolase activity"/>
    <property type="evidence" value="ECO:0007669"/>
    <property type="project" value="UniProtKB-KW"/>
</dbReference>
<dbReference type="InterPro" id="IPR027417">
    <property type="entry name" value="P-loop_NTPase"/>
</dbReference>
<feature type="domain" description="Helicase C-terminal" evidence="3">
    <location>
        <begin position="400"/>
        <end position="556"/>
    </location>
</feature>
<evidence type="ECO:0000313" key="5">
    <source>
        <dbReference type="EMBL" id="KAH0573425.1"/>
    </source>
</evidence>
<dbReference type="Pfam" id="PF00176">
    <property type="entry name" value="SNF2-rel_dom"/>
    <property type="match status" value="1"/>
</dbReference>
<evidence type="ECO:0000313" key="4">
    <source>
        <dbReference type="EMBL" id="EST45094.1"/>
    </source>
</evidence>
<dbReference type="InterPro" id="IPR049730">
    <property type="entry name" value="SNF2/RAD54-like_C"/>
</dbReference>
<protein>
    <submittedName>
        <fullName evidence="5">DNA-dependent ATPase</fullName>
    </submittedName>
    <submittedName>
        <fullName evidence="4">SNF2 family N-terminal domain, Helicase C-terminal domain and a SLIDE domain-containing protein</fullName>
    </submittedName>
</protein>
<reference evidence="4 5" key="1">
    <citation type="journal article" date="2014" name="PLoS Genet.">
        <title>The Genome of Spironucleus salmonicida Highlights a Fish Pathogen Adapted to Fluctuating Environments.</title>
        <authorList>
            <person name="Xu F."/>
            <person name="Jerlstrom-Hultqvist J."/>
            <person name="Einarsson E."/>
            <person name="Astvaldsson A."/>
            <person name="Svard S.G."/>
            <person name="Andersson J.O."/>
        </authorList>
    </citation>
    <scope>NUCLEOTIDE SEQUENCE</scope>
    <source>
        <strain evidence="5">ATCC 50377</strain>
    </source>
</reference>
<dbReference type="SUPFAM" id="SSF52540">
    <property type="entry name" value="P-loop containing nucleoside triphosphate hydrolases"/>
    <property type="match status" value="2"/>
</dbReference>
<dbReference type="Pfam" id="PF00271">
    <property type="entry name" value="Helicase_C"/>
    <property type="match status" value="1"/>
</dbReference>